<dbReference type="Proteomes" id="UP000467322">
    <property type="component" value="Unassembled WGS sequence"/>
</dbReference>
<feature type="transmembrane region" description="Helical" evidence="1">
    <location>
        <begin position="27"/>
        <end position="47"/>
    </location>
</feature>
<evidence type="ECO:0000313" key="4">
    <source>
        <dbReference type="Proteomes" id="UP000467322"/>
    </source>
</evidence>
<dbReference type="Pfam" id="PF04397">
    <property type="entry name" value="LytTR"/>
    <property type="match status" value="1"/>
</dbReference>
<gene>
    <name evidence="3" type="ORF">GQE99_14940</name>
</gene>
<evidence type="ECO:0000256" key="1">
    <source>
        <dbReference type="SAM" id="Phobius"/>
    </source>
</evidence>
<sequence>MPGKAAHRATRGQEIETVLRRYIRSPYCIGTALALALFVTFFVPGGLLMDVPLWQRAAIHLFDTVIFLGHSYVVLPRAFRLALDRGWPVLGVHVAVYLPLALILAAAFALVETQALSGIEFLWDTCIIVSWVVLSAVIGLFLFWVVFLPYTGIDVTPDQIWSFRRDQGCRLQEHLSPEVRGRVLHILAENQYVRVITEAGEELIRMTLSEAAALVPEDAGLRVHRSHWVARDRVAGFQFERGNPKLTTIDGARIPVSRKRVDAVRRLLSLRET</sequence>
<feature type="transmembrane region" description="Helical" evidence="1">
    <location>
        <begin position="121"/>
        <end position="147"/>
    </location>
</feature>
<feature type="domain" description="HTH LytTR-type" evidence="2">
    <location>
        <begin position="188"/>
        <end position="270"/>
    </location>
</feature>
<dbReference type="AlphaFoldDB" id="A0A845MAK5"/>
<keyword evidence="1" id="KW-1133">Transmembrane helix</keyword>
<protein>
    <recommendedName>
        <fullName evidence="2">HTH LytTR-type domain-containing protein</fullName>
    </recommendedName>
</protein>
<dbReference type="InterPro" id="IPR007492">
    <property type="entry name" value="LytTR_DNA-bd_dom"/>
</dbReference>
<organism evidence="3 4">
    <name type="scientific">Maritimibacter harenae</name>
    <dbReference type="NCBI Taxonomy" id="2606218"/>
    <lineage>
        <taxon>Bacteria</taxon>
        <taxon>Pseudomonadati</taxon>
        <taxon>Pseudomonadota</taxon>
        <taxon>Alphaproteobacteria</taxon>
        <taxon>Rhodobacterales</taxon>
        <taxon>Roseobacteraceae</taxon>
        <taxon>Maritimibacter</taxon>
    </lineage>
</organism>
<proteinExistence type="predicted"/>
<accession>A0A845MAK5</accession>
<name>A0A845MAK5_9RHOB</name>
<keyword evidence="1" id="KW-0812">Transmembrane</keyword>
<feature type="transmembrane region" description="Helical" evidence="1">
    <location>
        <begin position="87"/>
        <end position="109"/>
    </location>
</feature>
<dbReference type="GO" id="GO:0003677">
    <property type="term" value="F:DNA binding"/>
    <property type="evidence" value="ECO:0007669"/>
    <property type="project" value="InterPro"/>
</dbReference>
<dbReference type="RefSeq" id="WP_161352445.1">
    <property type="nucleotide sequence ID" value="NZ_WTUX01000019.1"/>
</dbReference>
<reference evidence="3 4" key="1">
    <citation type="submission" date="2019-12" db="EMBL/GenBank/DDBJ databases">
        <title>Maritimibacter sp. nov. sp. isolated from sea sand.</title>
        <authorList>
            <person name="Kim J."/>
            <person name="Jeong S.E."/>
            <person name="Jung H.S."/>
            <person name="Jeon C.O."/>
        </authorList>
    </citation>
    <scope>NUCLEOTIDE SEQUENCE [LARGE SCALE GENOMIC DNA]</scope>
    <source>
        <strain evidence="3 4">DP07</strain>
    </source>
</reference>
<keyword evidence="4" id="KW-1185">Reference proteome</keyword>
<comment type="caution">
    <text evidence="3">The sequence shown here is derived from an EMBL/GenBank/DDBJ whole genome shotgun (WGS) entry which is preliminary data.</text>
</comment>
<dbReference type="PROSITE" id="PS50930">
    <property type="entry name" value="HTH_LYTTR"/>
    <property type="match status" value="1"/>
</dbReference>
<dbReference type="EMBL" id="WTUX01000019">
    <property type="protein sequence ID" value="MZR14314.1"/>
    <property type="molecule type" value="Genomic_DNA"/>
</dbReference>
<feature type="transmembrane region" description="Helical" evidence="1">
    <location>
        <begin position="53"/>
        <end position="75"/>
    </location>
</feature>
<evidence type="ECO:0000259" key="2">
    <source>
        <dbReference type="PROSITE" id="PS50930"/>
    </source>
</evidence>
<keyword evidence="1" id="KW-0472">Membrane</keyword>
<dbReference type="Gene3D" id="2.40.50.1020">
    <property type="entry name" value="LytTr DNA-binding domain"/>
    <property type="match status" value="1"/>
</dbReference>
<evidence type="ECO:0000313" key="3">
    <source>
        <dbReference type="EMBL" id="MZR14314.1"/>
    </source>
</evidence>
<dbReference type="SMART" id="SM00850">
    <property type="entry name" value="LytTR"/>
    <property type="match status" value="1"/>
</dbReference>